<dbReference type="InterPro" id="IPR011991">
    <property type="entry name" value="ArsR-like_HTH"/>
</dbReference>
<accession>A0ABW0JQG8</accession>
<dbReference type="PANTHER" id="PTHR33154:SF33">
    <property type="entry name" value="TRANSCRIPTIONAL REPRESSOR SDPR"/>
    <property type="match status" value="1"/>
</dbReference>
<keyword evidence="2" id="KW-0238">DNA-binding</keyword>
<comment type="caution">
    <text evidence="5">The sequence shown here is derived from an EMBL/GenBank/DDBJ whole genome shotgun (WGS) entry which is preliminary data.</text>
</comment>
<evidence type="ECO:0000313" key="5">
    <source>
        <dbReference type="EMBL" id="MFC5437966.1"/>
    </source>
</evidence>
<dbReference type="SUPFAM" id="SSF46785">
    <property type="entry name" value="Winged helix' DNA-binding domain"/>
    <property type="match status" value="1"/>
</dbReference>
<keyword evidence="1" id="KW-0805">Transcription regulation</keyword>
<dbReference type="PROSITE" id="PS50987">
    <property type="entry name" value="HTH_ARSR_2"/>
    <property type="match status" value="1"/>
</dbReference>
<evidence type="ECO:0000259" key="4">
    <source>
        <dbReference type="PROSITE" id="PS50987"/>
    </source>
</evidence>
<sequence length="98" mass="10916">MQSMKQQEVFKAMADPTRRAILKRLQSGALSAGEIGEAFDITPASLSHHFNVLKQADLVRTERRGQYIVYSLNSTVFEDLARMLMDLFPSKGNAGGKK</sequence>
<organism evidence="5 6">
    <name type="scientific">Rhodanobacter umsongensis</name>
    <dbReference type="NCBI Taxonomy" id="633153"/>
    <lineage>
        <taxon>Bacteria</taxon>
        <taxon>Pseudomonadati</taxon>
        <taxon>Pseudomonadota</taxon>
        <taxon>Gammaproteobacteria</taxon>
        <taxon>Lysobacterales</taxon>
        <taxon>Rhodanobacteraceae</taxon>
        <taxon>Rhodanobacter</taxon>
    </lineage>
</organism>
<dbReference type="InterPro" id="IPR036390">
    <property type="entry name" value="WH_DNA-bd_sf"/>
</dbReference>
<gene>
    <name evidence="5" type="ORF">ACFPME_15505</name>
</gene>
<dbReference type="Proteomes" id="UP001596013">
    <property type="component" value="Unassembled WGS sequence"/>
</dbReference>
<dbReference type="SMART" id="SM00418">
    <property type="entry name" value="HTH_ARSR"/>
    <property type="match status" value="1"/>
</dbReference>
<dbReference type="EMBL" id="JBHSMK010000009">
    <property type="protein sequence ID" value="MFC5437966.1"/>
    <property type="molecule type" value="Genomic_DNA"/>
</dbReference>
<keyword evidence="3" id="KW-0804">Transcription</keyword>
<dbReference type="PRINTS" id="PR00778">
    <property type="entry name" value="HTHARSR"/>
</dbReference>
<feature type="domain" description="HTH arsR-type" evidence="4">
    <location>
        <begin position="1"/>
        <end position="92"/>
    </location>
</feature>
<name>A0ABW0JQG8_9GAMM</name>
<keyword evidence="6" id="KW-1185">Reference proteome</keyword>
<evidence type="ECO:0000256" key="1">
    <source>
        <dbReference type="ARBA" id="ARBA00023015"/>
    </source>
</evidence>
<dbReference type="NCBIfam" id="NF033789">
    <property type="entry name" value="repress_SdpR"/>
    <property type="match status" value="1"/>
</dbReference>
<proteinExistence type="predicted"/>
<dbReference type="InterPro" id="IPR047796">
    <property type="entry name" value="SdpR-like_repress"/>
</dbReference>
<evidence type="ECO:0000256" key="2">
    <source>
        <dbReference type="ARBA" id="ARBA00023125"/>
    </source>
</evidence>
<evidence type="ECO:0000313" key="6">
    <source>
        <dbReference type="Proteomes" id="UP001596013"/>
    </source>
</evidence>
<dbReference type="InterPro" id="IPR001845">
    <property type="entry name" value="HTH_ArsR_DNA-bd_dom"/>
</dbReference>
<dbReference type="NCBIfam" id="NF033788">
    <property type="entry name" value="HTH_metalloreg"/>
    <property type="match status" value="1"/>
</dbReference>
<dbReference type="PANTHER" id="PTHR33154">
    <property type="entry name" value="TRANSCRIPTIONAL REGULATOR, ARSR FAMILY"/>
    <property type="match status" value="1"/>
</dbReference>
<dbReference type="Pfam" id="PF12840">
    <property type="entry name" value="HTH_20"/>
    <property type="match status" value="1"/>
</dbReference>
<dbReference type="InterPro" id="IPR036388">
    <property type="entry name" value="WH-like_DNA-bd_sf"/>
</dbReference>
<dbReference type="CDD" id="cd00090">
    <property type="entry name" value="HTH_ARSR"/>
    <property type="match status" value="1"/>
</dbReference>
<dbReference type="InterPro" id="IPR051081">
    <property type="entry name" value="HTH_MetalResp_TranReg"/>
</dbReference>
<evidence type="ECO:0000256" key="3">
    <source>
        <dbReference type="ARBA" id="ARBA00023163"/>
    </source>
</evidence>
<dbReference type="Gene3D" id="1.10.10.10">
    <property type="entry name" value="Winged helix-like DNA-binding domain superfamily/Winged helix DNA-binding domain"/>
    <property type="match status" value="1"/>
</dbReference>
<dbReference type="RefSeq" id="WP_377306554.1">
    <property type="nucleotide sequence ID" value="NZ_JBHSMK010000009.1"/>
</dbReference>
<reference evidence="6" key="1">
    <citation type="journal article" date="2019" name="Int. J. Syst. Evol. Microbiol.">
        <title>The Global Catalogue of Microorganisms (GCM) 10K type strain sequencing project: providing services to taxonomists for standard genome sequencing and annotation.</title>
        <authorList>
            <consortium name="The Broad Institute Genomics Platform"/>
            <consortium name="The Broad Institute Genome Sequencing Center for Infectious Disease"/>
            <person name="Wu L."/>
            <person name="Ma J."/>
        </authorList>
    </citation>
    <scope>NUCLEOTIDE SEQUENCE [LARGE SCALE GENOMIC DNA]</scope>
    <source>
        <strain evidence="6">JCM 17130</strain>
    </source>
</reference>
<protein>
    <submittedName>
        <fullName evidence="5">Autorepressor SdpR family transcription factor</fullName>
    </submittedName>
</protein>